<reference evidence="1" key="1">
    <citation type="submission" date="2023-05" db="EMBL/GenBank/DDBJ databases">
        <title>Nepenthes gracilis genome sequencing.</title>
        <authorList>
            <person name="Fukushima K."/>
        </authorList>
    </citation>
    <scope>NUCLEOTIDE SEQUENCE</scope>
    <source>
        <strain evidence="1">SING2019-196</strain>
    </source>
</reference>
<organism evidence="1 2">
    <name type="scientific">Nepenthes gracilis</name>
    <name type="common">Slender pitcher plant</name>
    <dbReference type="NCBI Taxonomy" id="150966"/>
    <lineage>
        <taxon>Eukaryota</taxon>
        <taxon>Viridiplantae</taxon>
        <taxon>Streptophyta</taxon>
        <taxon>Embryophyta</taxon>
        <taxon>Tracheophyta</taxon>
        <taxon>Spermatophyta</taxon>
        <taxon>Magnoliopsida</taxon>
        <taxon>eudicotyledons</taxon>
        <taxon>Gunneridae</taxon>
        <taxon>Pentapetalae</taxon>
        <taxon>Caryophyllales</taxon>
        <taxon>Nepenthaceae</taxon>
        <taxon>Nepenthes</taxon>
    </lineage>
</organism>
<evidence type="ECO:0000313" key="2">
    <source>
        <dbReference type="Proteomes" id="UP001279734"/>
    </source>
</evidence>
<dbReference type="AlphaFoldDB" id="A0AAD3SIQ2"/>
<gene>
    <name evidence="1" type="ORF">Nepgr_013356</name>
</gene>
<name>A0AAD3SIQ2_NEPGR</name>
<accession>A0AAD3SIQ2</accession>
<dbReference type="Proteomes" id="UP001279734">
    <property type="component" value="Unassembled WGS sequence"/>
</dbReference>
<comment type="caution">
    <text evidence="1">The sequence shown here is derived from an EMBL/GenBank/DDBJ whole genome shotgun (WGS) entry which is preliminary data.</text>
</comment>
<dbReference type="EMBL" id="BSYO01000011">
    <property type="protein sequence ID" value="GMH11515.1"/>
    <property type="molecule type" value="Genomic_DNA"/>
</dbReference>
<protein>
    <submittedName>
        <fullName evidence="1">Uncharacterized protein</fullName>
    </submittedName>
</protein>
<evidence type="ECO:0000313" key="1">
    <source>
        <dbReference type="EMBL" id="GMH11515.1"/>
    </source>
</evidence>
<keyword evidence="2" id="KW-1185">Reference proteome</keyword>
<sequence>MTRSKRCHQRKAHDTCMRAHQLGNITSIAEQTSGITSLQRCGNCSVTDGDPLITELGAAPFNCLQKVQDSKDVVAGTYFKARQPESSNICVPSKIRLMG</sequence>
<proteinExistence type="predicted"/>